<comment type="subcellular location">
    <subcellularLocation>
        <location evidence="1">Nucleus</location>
    </subcellularLocation>
</comment>
<keyword evidence="3" id="KW-0863">Zinc-finger</keyword>
<dbReference type="GO" id="GO:0008270">
    <property type="term" value="F:zinc ion binding"/>
    <property type="evidence" value="ECO:0007669"/>
    <property type="project" value="UniProtKB-KW"/>
</dbReference>
<dbReference type="PANTHER" id="PTHR46481:SF10">
    <property type="entry name" value="ZINC FINGER BED DOMAIN-CONTAINING PROTEIN 39"/>
    <property type="match status" value="1"/>
</dbReference>
<dbReference type="GO" id="GO:0005634">
    <property type="term" value="C:nucleus"/>
    <property type="evidence" value="ECO:0007669"/>
    <property type="project" value="UniProtKB-SubCell"/>
</dbReference>
<evidence type="ECO:0000313" key="7">
    <source>
        <dbReference type="Proteomes" id="UP000078397"/>
    </source>
</evidence>
<dbReference type="SUPFAM" id="SSF53098">
    <property type="entry name" value="Ribonuclease H-like"/>
    <property type="match status" value="1"/>
</dbReference>
<keyword evidence="4" id="KW-0862">Zinc</keyword>
<proteinExistence type="predicted"/>
<evidence type="ECO:0000256" key="4">
    <source>
        <dbReference type="ARBA" id="ARBA00022833"/>
    </source>
</evidence>
<evidence type="ECO:0008006" key="8">
    <source>
        <dbReference type="Google" id="ProtNLM"/>
    </source>
</evidence>
<dbReference type="OrthoDB" id="3439855at2759"/>
<organism evidence="6 7">
    <name type="scientific">Pochonia chlamydosporia 170</name>
    <dbReference type="NCBI Taxonomy" id="1380566"/>
    <lineage>
        <taxon>Eukaryota</taxon>
        <taxon>Fungi</taxon>
        <taxon>Dikarya</taxon>
        <taxon>Ascomycota</taxon>
        <taxon>Pezizomycotina</taxon>
        <taxon>Sordariomycetes</taxon>
        <taxon>Hypocreomycetidae</taxon>
        <taxon>Hypocreales</taxon>
        <taxon>Clavicipitaceae</taxon>
        <taxon>Pochonia</taxon>
    </lineage>
</organism>
<dbReference type="Proteomes" id="UP000078397">
    <property type="component" value="Unassembled WGS sequence"/>
</dbReference>
<dbReference type="InterPro" id="IPR012337">
    <property type="entry name" value="RNaseH-like_sf"/>
</dbReference>
<protein>
    <recommendedName>
        <fullName evidence="8">Transposase-like protein</fullName>
    </recommendedName>
</protein>
<dbReference type="RefSeq" id="XP_022284889.1">
    <property type="nucleotide sequence ID" value="XM_022430103.1"/>
</dbReference>
<evidence type="ECO:0000256" key="2">
    <source>
        <dbReference type="ARBA" id="ARBA00022723"/>
    </source>
</evidence>
<reference evidence="6 7" key="1">
    <citation type="journal article" date="2016" name="PLoS Pathog.">
        <title>Biosynthesis of antibiotic leucinostatins in bio-control fungus Purpureocillium lilacinum and their inhibition on phytophthora revealed by genome mining.</title>
        <authorList>
            <person name="Wang G."/>
            <person name="Liu Z."/>
            <person name="Lin R."/>
            <person name="Li E."/>
            <person name="Mao Z."/>
            <person name="Ling J."/>
            <person name="Yang Y."/>
            <person name="Yin W.B."/>
            <person name="Xie B."/>
        </authorList>
    </citation>
    <scope>NUCLEOTIDE SEQUENCE [LARGE SCALE GENOMIC DNA]</scope>
    <source>
        <strain evidence="6">170</strain>
    </source>
</reference>
<dbReference type="GeneID" id="33937252"/>
<evidence type="ECO:0000313" key="6">
    <source>
        <dbReference type="EMBL" id="OWT42356.1"/>
    </source>
</evidence>
<dbReference type="STRING" id="1380566.A0A219ANE8"/>
<sequence>MADCVMEIINDYGIASKVGYFMMDNADNNGTMMKALSTLLFDQYQIVYNAEHYRLRCNGHIINLAAQSFLFQTNNESPADENNTSALTTPTELEMEQWRRKGPLGKLHNIVAYIQRSPQRLANFRELSGGRNLVRDNSTRWNSWYAMICTATKLKTAINLFCHQYQENSDDLLSEKDLQGLQKLQDFLLFFYDATTGTEGRDATIDRVLPTMDFLLEQLRLQRKNMRMTRS</sequence>
<dbReference type="KEGG" id="pchm:VFPPC_18505"/>
<accession>A0A219ANE8</accession>
<evidence type="ECO:0000256" key="5">
    <source>
        <dbReference type="ARBA" id="ARBA00023242"/>
    </source>
</evidence>
<dbReference type="AlphaFoldDB" id="A0A219ANE8"/>
<keyword evidence="5" id="KW-0539">Nucleus</keyword>
<gene>
    <name evidence="6" type="ORF">VFPPC_18505</name>
</gene>
<keyword evidence="2" id="KW-0479">Metal-binding</keyword>
<name>A0A219ANE8_METCM</name>
<keyword evidence="7" id="KW-1185">Reference proteome</keyword>
<evidence type="ECO:0000256" key="1">
    <source>
        <dbReference type="ARBA" id="ARBA00004123"/>
    </source>
</evidence>
<evidence type="ECO:0000256" key="3">
    <source>
        <dbReference type="ARBA" id="ARBA00022771"/>
    </source>
</evidence>
<dbReference type="EMBL" id="LSBJ02000021">
    <property type="protein sequence ID" value="OWT42356.1"/>
    <property type="molecule type" value="Genomic_DNA"/>
</dbReference>
<comment type="caution">
    <text evidence="6">The sequence shown here is derived from an EMBL/GenBank/DDBJ whole genome shotgun (WGS) entry which is preliminary data.</text>
</comment>
<dbReference type="InterPro" id="IPR052035">
    <property type="entry name" value="ZnF_BED_domain_contain"/>
</dbReference>
<dbReference type="PANTHER" id="PTHR46481">
    <property type="entry name" value="ZINC FINGER BED DOMAIN-CONTAINING PROTEIN 4"/>
    <property type="match status" value="1"/>
</dbReference>